<dbReference type="EMBL" id="JAFBBK010000001">
    <property type="protein sequence ID" value="MBM7416756.1"/>
    <property type="molecule type" value="Genomic_DNA"/>
</dbReference>
<evidence type="ECO:0008006" key="3">
    <source>
        <dbReference type="Google" id="ProtNLM"/>
    </source>
</evidence>
<comment type="caution">
    <text evidence="1">The sequence shown here is derived from an EMBL/GenBank/DDBJ whole genome shotgun (WGS) entry which is preliminary data.</text>
</comment>
<name>A0ABS2KXU7_9NOCA</name>
<organism evidence="1 2">
    <name type="scientific">Rhodococcoides corynebacterioides</name>
    <dbReference type="NCBI Taxonomy" id="53972"/>
    <lineage>
        <taxon>Bacteria</taxon>
        <taxon>Bacillati</taxon>
        <taxon>Actinomycetota</taxon>
        <taxon>Actinomycetes</taxon>
        <taxon>Mycobacteriales</taxon>
        <taxon>Nocardiaceae</taxon>
        <taxon>Rhodococcoides</taxon>
    </lineage>
</organism>
<protein>
    <recommendedName>
        <fullName evidence="3">Helix-turn-helix domain-containing protein</fullName>
    </recommendedName>
</protein>
<keyword evidence="2" id="KW-1185">Reference proteome</keyword>
<proteinExistence type="predicted"/>
<reference evidence="1 2" key="1">
    <citation type="submission" date="2021-01" db="EMBL/GenBank/DDBJ databases">
        <title>Genomics of switchgrass bacterial isolates.</title>
        <authorList>
            <person name="Shade A."/>
        </authorList>
    </citation>
    <scope>NUCLEOTIDE SEQUENCE [LARGE SCALE GENOMIC DNA]</scope>
    <source>
        <strain evidence="1 2">PvP111</strain>
    </source>
</reference>
<evidence type="ECO:0000313" key="2">
    <source>
        <dbReference type="Proteomes" id="UP000703038"/>
    </source>
</evidence>
<gene>
    <name evidence="1" type="ORF">JOE42_003489</name>
</gene>
<sequence>MDFTAEAELSGALDDLDAAEIDSLASAVAPFRGRLTRSHLGRARLVVTLSADGVPQAVTLASALLRDLAGGRDLASLSVRSARDHESVSGLPPTDGWSSVSEVAAERAISRQAVLAQIAAGTLPAAKVGTTWVVARGARRFESGRFESGRYESGRFEKDW</sequence>
<dbReference type="RefSeq" id="WP_204869489.1">
    <property type="nucleotide sequence ID" value="NZ_JAFBBK010000001.1"/>
</dbReference>
<accession>A0ABS2KXU7</accession>
<evidence type="ECO:0000313" key="1">
    <source>
        <dbReference type="EMBL" id="MBM7416756.1"/>
    </source>
</evidence>
<dbReference type="Proteomes" id="UP000703038">
    <property type="component" value="Unassembled WGS sequence"/>
</dbReference>